<dbReference type="OrthoDB" id="9804819at2"/>
<dbReference type="Pfam" id="PF00005">
    <property type="entry name" value="ABC_tran"/>
    <property type="match status" value="1"/>
</dbReference>
<dbReference type="SMART" id="SM00382">
    <property type="entry name" value="AAA"/>
    <property type="match status" value="1"/>
</dbReference>
<dbReference type="PROSITE" id="PS50893">
    <property type="entry name" value="ABC_TRANSPORTER_2"/>
    <property type="match status" value="1"/>
</dbReference>
<name>A0A3S3E8E3_9NOCA</name>
<dbReference type="InterPro" id="IPR003439">
    <property type="entry name" value="ABC_transporter-like_ATP-bd"/>
</dbReference>
<dbReference type="PROSITE" id="PS00211">
    <property type="entry name" value="ABC_TRANSPORTER_1"/>
    <property type="match status" value="1"/>
</dbReference>
<sequence>MSETMTAALRLHDVQKRFGRNEALRGCTFDVERGSVTALVGANGAGKSTLMSIAVGLLEPDAGEVTVLGRRPDRRGICPGLAYVAQHKPLYRGFSVADILRFGEKTNTTWDAAYATQLVTEAQIPLSARVKTLSPGQRTRVALALALGRRPDVLLLDEPLAELDPLARRSVVRTLMEDAADRGTTIVLSSHVLSEVAEIADRLVILGSGKVRLSGALDDLLDDHYLLTGTADPTPVIGAGALVESHQRTHLVRGARPAPGDGWRVEAPNLDDIVLAYLTETDGAAA</sequence>
<dbReference type="CDD" id="cd03230">
    <property type="entry name" value="ABC_DR_subfamily_A"/>
    <property type="match status" value="1"/>
</dbReference>
<evidence type="ECO:0000313" key="6">
    <source>
        <dbReference type="Proteomes" id="UP000286208"/>
    </source>
</evidence>
<keyword evidence="1" id="KW-0813">Transport</keyword>
<organism evidence="5 6">
    <name type="scientific">Prescottella agglutinans</name>
    <dbReference type="NCBI Taxonomy" id="1644129"/>
    <lineage>
        <taxon>Bacteria</taxon>
        <taxon>Bacillati</taxon>
        <taxon>Actinomycetota</taxon>
        <taxon>Actinomycetes</taxon>
        <taxon>Mycobacteriales</taxon>
        <taxon>Nocardiaceae</taxon>
        <taxon>Prescottella</taxon>
    </lineage>
</organism>
<accession>A0A3S3E8E3</accession>
<dbReference type="RefSeq" id="WP_127917779.1">
    <property type="nucleotide sequence ID" value="NZ_RKLP01000011.1"/>
</dbReference>
<comment type="caution">
    <text evidence="5">The sequence shown here is derived from an EMBL/GenBank/DDBJ whole genome shotgun (WGS) entry which is preliminary data.</text>
</comment>
<gene>
    <name evidence="5" type="ORF">EGT67_19640</name>
</gene>
<dbReference type="InterPro" id="IPR027417">
    <property type="entry name" value="P-loop_NTPase"/>
</dbReference>
<dbReference type="Proteomes" id="UP000286208">
    <property type="component" value="Unassembled WGS sequence"/>
</dbReference>
<evidence type="ECO:0000313" key="5">
    <source>
        <dbReference type="EMBL" id="RVW07664.1"/>
    </source>
</evidence>
<dbReference type="GO" id="GO:0005524">
    <property type="term" value="F:ATP binding"/>
    <property type="evidence" value="ECO:0007669"/>
    <property type="project" value="UniProtKB-KW"/>
</dbReference>
<evidence type="ECO:0000259" key="4">
    <source>
        <dbReference type="PROSITE" id="PS50893"/>
    </source>
</evidence>
<evidence type="ECO:0000256" key="2">
    <source>
        <dbReference type="ARBA" id="ARBA00022741"/>
    </source>
</evidence>
<evidence type="ECO:0000256" key="1">
    <source>
        <dbReference type="ARBA" id="ARBA00022448"/>
    </source>
</evidence>
<dbReference type="Gene3D" id="3.40.50.300">
    <property type="entry name" value="P-loop containing nucleotide triphosphate hydrolases"/>
    <property type="match status" value="1"/>
</dbReference>
<proteinExistence type="predicted"/>
<dbReference type="PANTHER" id="PTHR42939">
    <property type="entry name" value="ABC TRANSPORTER ATP-BINDING PROTEIN ALBC-RELATED"/>
    <property type="match status" value="1"/>
</dbReference>
<keyword evidence="2" id="KW-0547">Nucleotide-binding</keyword>
<dbReference type="EMBL" id="RKLP01000011">
    <property type="protein sequence ID" value="RVW07664.1"/>
    <property type="molecule type" value="Genomic_DNA"/>
</dbReference>
<dbReference type="AlphaFoldDB" id="A0A3S3E8E3"/>
<keyword evidence="3 5" id="KW-0067">ATP-binding</keyword>
<protein>
    <submittedName>
        <fullName evidence="5">ABC transporter ATP-binding protein</fullName>
    </submittedName>
</protein>
<keyword evidence="6" id="KW-1185">Reference proteome</keyword>
<dbReference type="PANTHER" id="PTHR42939:SF1">
    <property type="entry name" value="ABC TRANSPORTER ATP-BINDING PROTEIN ALBC-RELATED"/>
    <property type="match status" value="1"/>
</dbReference>
<dbReference type="InterPro" id="IPR051782">
    <property type="entry name" value="ABC_Transporter_VariousFunc"/>
</dbReference>
<reference evidence="5 6" key="1">
    <citation type="submission" date="2018-11" db="EMBL/GenBank/DDBJ databases">
        <title>Rhodococcus spongicola sp. nov. and Rhodococcus xishaensis sp. nov. from marine sponges.</title>
        <authorList>
            <person name="Li L."/>
            <person name="Lin H.W."/>
        </authorList>
    </citation>
    <scope>NUCLEOTIDE SEQUENCE [LARGE SCALE GENOMIC DNA]</scope>
    <source>
        <strain evidence="5 6">CCTCC AB2014297</strain>
    </source>
</reference>
<dbReference type="GO" id="GO:0016887">
    <property type="term" value="F:ATP hydrolysis activity"/>
    <property type="evidence" value="ECO:0007669"/>
    <property type="project" value="InterPro"/>
</dbReference>
<feature type="domain" description="ABC transporter" evidence="4">
    <location>
        <begin position="9"/>
        <end position="233"/>
    </location>
</feature>
<evidence type="ECO:0000256" key="3">
    <source>
        <dbReference type="ARBA" id="ARBA00022840"/>
    </source>
</evidence>
<dbReference type="InterPro" id="IPR017871">
    <property type="entry name" value="ABC_transporter-like_CS"/>
</dbReference>
<dbReference type="InterPro" id="IPR003593">
    <property type="entry name" value="AAA+_ATPase"/>
</dbReference>
<dbReference type="SUPFAM" id="SSF52540">
    <property type="entry name" value="P-loop containing nucleoside triphosphate hydrolases"/>
    <property type="match status" value="1"/>
</dbReference>